<evidence type="ECO:0000256" key="5">
    <source>
        <dbReference type="ARBA" id="ARBA00022989"/>
    </source>
</evidence>
<evidence type="ECO:0000256" key="3">
    <source>
        <dbReference type="ARBA" id="ARBA00022692"/>
    </source>
</evidence>
<evidence type="ECO:0000256" key="7">
    <source>
        <dbReference type="SAM" id="Phobius"/>
    </source>
</evidence>
<protein>
    <submittedName>
        <fullName evidence="9">Protein -v, chloroplastic</fullName>
    </submittedName>
</protein>
<feature type="transmembrane region" description="Helical" evidence="7">
    <location>
        <begin position="475"/>
        <end position="494"/>
    </location>
</feature>
<dbReference type="AlphaFoldDB" id="A0AAW2WT46"/>
<keyword evidence="6 7" id="KW-0472">Membrane</keyword>
<evidence type="ECO:0000256" key="6">
    <source>
        <dbReference type="ARBA" id="ARBA00023136"/>
    </source>
</evidence>
<dbReference type="EMBL" id="JACGWN010000007">
    <property type="protein sequence ID" value="KAL0443280.1"/>
    <property type="molecule type" value="Genomic_DNA"/>
</dbReference>
<comment type="caution">
    <text evidence="9">The sequence shown here is derived from an EMBL/GenBank/DDBJ whole genome shotgun (WGS) entry which is preliminary data.</text>
</comment>
<dbReference type="Gene3D" id="3.30.1330.30">
    <property type="match status" value="1"/>
</dbReference>
<dbReference type="Pfam" id="PF16166">
    <property type="entry name" value="TIC20"/>
    <property type="match status" value="1"/>
</dbReference>
<dbReference type="Pfam" id="PF01248">
    <property type="entry name" value="Ribosomal_L7Ae"/>
    <property type="match status" value="1"/>
</dbReference>
<name>A0AAW2WT46_9LAMI</name>
<gene>
    <name evidence="9" type="ORF">Slati_2050700</name>
</gene>
<keyword evidence="4" id="KW-0934">Plastid</keyword>
<dbReference type="PANTHER" id="PTHR33510">
    <property type="entry name" value="PROTEIN TIC 20-II, CHLOROPLASTIC"/>
    <property type="match status" value="1"/>
</dbReference>
<sequence>MNARLSSLKPNSLASCQGKLTLGRARQFEQKLDQTYTTRLGANQAILLEAGACENRKSTARAAAGVFSKTIDNPPSLLQQPQLCFEGESLTRFLKSIRREIESARASDATLPLKFWIKQQFAVGSEMRSRVRLERMPPICGAKISSDGSHIPTESRIIAKNGPMSAFSLRTLILFCSFCISVGCVIRHALLECNRVNLFAILLASDCNPRWLTKHLPALAASRNVPLIFIKDRKEGSLRLGELIKLKTAIAIGIKAKGNAVNDLIKEVIGVVLPYPQFKFNNTFLAILITLSRDGHQLSFLLPSTLPNKQSLVSFSSPNPKLSCSPSPASIPHFPTPPLRNPRIIRRSLIIAQSKDSNSADAPDRLISAITYFYPFFDGIQYGKYVITQFSPFQAFIQPLVPAIRVFKSFPFNGFLVFLTLYFVVVRNPNFSRYVRFNTMQAIVLDVLLIFPDLLERSFSPRDGVGLDLMMSLDSTVFLFLLVCLIYGSSSCLLGQLPRLPLVADAADRQVM</sequence>
<comment type="subcellular location">
    <subcellularLocation>
        <location evidence="1">Plastid</location>
        <location evidence="1">Chloroplast inner membrane</location>
        <topology evidence="1">Multi-pass membrane protein</topology>
    </subcellularLocation>
</comment>
<dbReference type="InterPro" id="IPR005691">
    <property type="entry name" value="Tic20"/>
</dbReference>
<comment type="similarity">
    <text evidence="2">Belongs to the Tic20 family.</text>
</comment>
<dbReference type="SUPFAM" id="SSF55315">
    <property type="entry name" value="L30e-like"/>
    <property type="match status" value="1"/>
</dbReference>
<accession>A0AAW2WT46</accession>
<keyword evidence="5 7" id="KW-1133">Transmembrane helix</keyword>
<keyword evidence="4" id="KW-1001">Plastid inner membrane</keyword>
<feature type="domain" description="Ribosomal protein eL8/eL30/eS12/Gadd45" evidence="8">
    <location>
        <begin position="200"/>
        <end position="259"/>
    </location>
</feature>
<organism evidence="9">
    <name type="scientific">Sesamum latifolium</name>
    <dbReference type="NCBI Taxonomy" id="2727402"/>
    <lineage>
        <taxon>Eukaryota</taxon>
        <taxon>Viridiplantae</taxon>
        <taxon>Streptophyta</taxon>
        <taxon>Embryophyta</taxon>
        <taxon>Tracheophyta</taxon>
        <taxon>Spermatophyta</taxon>
        <taxon>Magnoliopsida</taxon>
        <taxon>eudicotyledons</taxon>
        <taxon>Gunneridae</taxon>
        <taxon>Pentapetalae</taxon>
        <taxon>asterids</taxon>
        <taxon>lamiids</taxon>
        <taxon>Lamiales</taxon>
        <taxon>Pedaliaceae</taxon>
        <taxon>Sesamum</taxon>
    </lineage>
</organism>
<reference evidence="9" key="2">
    <citation type="journal article" date="2024" name="Plant">
        <title>Genomic evolution and insights into agronomic trait innovations of Sesamum species.</title>
        <authorList>
            <person name="Miao H."/>
            <person name="Wang L."/>
            <person name="Qu L."/>
            <person name="Liu H."/>
            <person name="Sun Y."/>
            <person name="Le M."/>
            <person name="Wang Q."/>
            <person name="Wei S."/>
            <person name="Zheng Y."/>
            <person name="Lin W."/>
            <person name="Duan Y."/>
            <person name="Cao H."/>
            <person name="Xiong S."/>
            <person name="Wang X."/>
            <person name="Wei L."/>
            <person name="Li C."/>
            <person name="Ma Q."/>
            <person name="Ju M."/>
            <person name="Zhao R."/>
            <person name="Li G."/>
            <person name="Mu C."/>
            <person name="Tian Q."/>
            <person name="Mei H."/>
            <person name="Zhang T."/>
            <person name="Gao T."/>
            <person name="Zhang H."/>
        </authorList>
    </citation>
    <scope>NUCLEOTIDE SEQUENCE</scope>
    <source>
        <strain evidence="9">KEN1</strain>
    </source>
</reference>
<feature type="transmembrane region" description="Helical" evidence="7">
    <location>
        <begin position="406"/>
        <end position="425"/>
    </location>
</feature>
<keyword evidence="3 7" id="KW-0812">Transmembrane</keyword>
<dbReference type="GO" id="GO:0009706">
    <property type="term" value="C:chloroplast inner membrane"/>
    <property type="evidence" value="ECO:0007669"/>
    <property type="project" value="UniProtKB-SubCell"/>
</dbReference>
<evidence type="ECO:0000256" key="4">
    <source>
        <dbReference type="ARBA" id="ARBA00022780"/>
    </source>
</evidence>
<reference evidence="9" key="1">
    <citation type="submission" date="2020-06" db="EMBL/GenBank/DDBJ databases">
        <authorList>
            <person name="Li T."/>
            <person name="Hu X."/>
            <person name="Zhang T."/>
            <person name="Song X."/>
            <person name="Zhang H."/>
            <person name="Dai N."/>
            <person name="Sheng W."/>
            <person name="Hou X."/>
            <person name="Wei L."/>
        </authorList>
    </citation>
    <scope>NUCLEOTIDE SEQUENCE</scope>
    <source>
        <strain evidence="9">KEN1</strain>
        <tissue evidence="9">Leaf</tissue>
    </source>
</reference>
<feature type="transmembrane region" description="Helical" evidence="7">
    <location>
        <begin position="437"/>
        <end position="455"/>
    </location>
</feature>
<evidence type="ECO:0000259" key="8">
    <source>
        <dbReference type="Pfam" id="PF01248"/>
    </source>
</evidence>
<evidence type="ECO:0000313" key="9">
    <source>
        <dbReference type="EMBL" id="KAL0443280.1"/>
    </source>
</evidence>
<dbReference type="PANTHER" id="PTHR33510:SF11">
    <property type="entry name" value="PROTEIN TIC 20-V, CHLOROPLASTIC"/>
    <property type="match status" value="1"/>
</dbReference>
<evidence type="ECO:0000256" key="2">
    <source>
        <dbReference type="ARBA" id="ARBA00009596"/>
    </source>
</evidence>
<dbReference type="InterPro" id="IPR029064">
    <property type="entry name" value="Ribosomal_eL30-like_sf"/>
</dbReference>
<dbReference type="InterPro" id="IPR004038">
    <property type="entry name" value="Ribosomal_eL8/eL30/eS12/Gad45"/>
</dbReference>
<evidence type="ECO:0000256" key="1">
    <source>
        <dbReference type="ARBA" id="ARBA00004478"/>
    </source>
</evidence>
<proteinExistence type="inferred from homology"/>